<dbReference type="Gene3D" id="3.40.50.2000">
    <property type="entry name" value="Glycogen Phosphorylase B"/>
    <property type="match status" value="2"/>
</dbReference>
<dbReference type="PANTHER" id="PTHR12526:SF600">
    <property type="entry name" value="GLYCOSYL TRANSFERASE GROUP 1"/>
    <property type="match status" value="1"/>
</dbReference>
<dbReference type="PANTHER" id="PTHR12526">
    <property type="entry name" value="GLYCOSYLTRANSFERASE"/>
    <property type="match status" value="1"/>
</dbReference>
<dbReference type="CDD" id="cd03801">
    <property type="entry name" value="GT4_PimA-like"/>
    <property type="match status" value="1"/>
</dbReference>
<dbReference type="InterPro" id="IPR028098">
    <property type="entry name" value="Glyco_trans_4-like_N"/>
</dbReference>
<dbReference type="Pfam" id="PF13439">
    <property type="entry name" value="Glyco_transf_4"/>
    <property type="match status" value="1"/>
</dbReference>
<sequence length="406" mass="45203">MKILFLTPQSPYPPRQGAALRNYHLLQHCASNHEVHLLTCLSPQDEEWPDPGLTKICSRVEGFRQPERSSYSRLLDSLLAIRPDMALRLEQDGFHSALQRMMAEENYDLVQVEGLEMAPYGFQVLNTAGGGPPVVFDAHNAEFLLQKRAALMDARSPNRWHAACYSLLQWRKLYHYEKAFCQAVDGIVAVSEPDRRALSSLAGQTPTVSVPNGIEVSRYVPEPPPESSPPLLVFTGKMDYRPNVDAMLWFGLKVLPLISRHQRVRLQIAGMSPHQRLDRLRSLPDVELTGAVEDIVPYIHASSIYLAPMRVGGGTRLKILEAMACARPIVSTSLGVEGIPVRDGEHLLIADDPRSFADAVLSLLRDQAAGGSRSRALGEAARAFVEHHFAWEKILPQMDAFHAQLT</sequence>
<name>A0A6B0YUZ3_9CHLR</name>
<dbReference type="EMBL" id="VXRG01000109">
    <property type="protein sequence ID" value="MXY94427.1"/>
    <property type="molecule type" value="Genomic_DNA"/>
</dbReference>
<gene>
    <name evidence="2" type="ORF">F4Y42_13385</name>
</gene>
<organism evidence="2">
    <name type="scientific">Caldilineaceae bacterium SB0664_bin_27</name>
    <dbReference type="NCBI Taxonomy" id="2605260"/>
    <lineage>
        <taxon>Bacteria</taxon>
        <taxon>Bacillati</taxon>
        <taxon>Chloroflexota</taxon>
        <taxon>Caldilineae</taxon>
        <taxon>Caldilineales</taxon>
        <taxon>Caldilineaceae</taxon>
    </lineage>
</organism>
<feature type="domain" description="Glycosyltransferase subfamily 4-like N-terminal" evidence="1">
    <location>
        <begin position="17"/>
        <end position="218"/>
    </location>
</feature>
<dbReference type="GO" id="GO:0016757">
    <property type="term" value="F:glycosyltransferase activity"/>
    <property type="evidence" value="ECO:0007669"/>
    <property type="project" value="TreeGrafter"/>
</dbReference>
<dbReference type="AlphaFoldDB" id="A0A6B0YUZ3"/>
<proteinExistence type="predicted"/>
<dbReference type="SUPFAM" id="SSF53756">
    <property type="entry name" value="UDP-Glycosyltransferase/glycogen phosphorylase"/>
    <property type="match status" value="1"/>
</dbReference>
<evidence type="ECO:0000313" key="2">
    <source>
        <dbReference type="EMBL" id="MXY94427.1"/>
    </source>
</evidence>
<accession>A0A6B0YUZ3</accession>
<protein>
    <submittedName>
        <fullName evidence="2">Glycosyltransferase</fullName>
    </submittedName>
</protein>
<keyword evidence="2" id="KW-0808">Transferase</keyword>
<reference evidence="2" key="1">
    <citation type="submission" date="2019-09" db="EMBL/GenBank/DDBJ databases">
        <title>Characterisation of the sponge microbiome using genome-centric metagenomics.</title>
        <authorList>
            <person name="Engelberts J.P."/>
            <person name="Robbins S.J."/>
            <person name="De Goeij J.M."/>
            <person name="Aranda M."/>
            <person name="Bell S.C."/>
            <person name="Webster N.S."/>
        </authorList>
    </citation>
    <scope>NUCLEOTIDE SEQUENCE</scope>
    <source>
        <strain evidence="2">SB0664_bin_27</strain>
    </source>
</reference>
<comment type="caution">
    <text evidence="2">The sequence shown here is derived from an EMBL/GenBank/DDBJ whole genome shotgun (WGS) entry which is preliminary data.</text>
</comment>
<dbReference type="Pfam" id="PF13692">
    <property type="entry name" value="Glyco_trans_1_4"/>
    <property type="match status" value="1"/>
</dbReference>
<evidence type="ECO:0000259" key="1">
    <source>
        <dbReference type="Pfam" id="PF13439"/>
    </source>
</evidence>